<dbReference type="Gene3D" id="3.90.1200.10">
    <property type="match status" value="1"/>
</dbReference>
<dbReference type="InParanoid" id="A0A0C3P521"/>
<sequence length="436" mass="49255">MSLVETASPSFRPATALKQDGSSRTSFHTPLSTSNSALAVDIVNGLRVAHVKLDPRKYKSQTFATQFLSIIVALQVPGWCRASLTPALLSVRKVSGSLTNSVYFVSCPSSQCVPTLLLRIYGFSTDSLISRPRELNILHILSSQYSIGPVIYGTFTNGRIEEYFDSVTLTPRDLREKTISRWIGARMAELHSVKISAVEGPLAISSQEGKSWEIGVKRNIKAWLPLAAEVLAHPNMKEEDATVLNMDVFRQRWSRYMRWISHVEKAEGCSRRVFAHNDAQYGNLLRLTRRLPEGTPEHHKIVVVDFEYAAPNPLAFDIANHFHEWTADYRSSTPHLLHPSRYPTPEERRNFYEAYLSHVKSSNSASYDVISETSLARLERQVHIWSPSSHAMWSVWGIVQAKDNLERGIGEGEFDYIGYAKCRMEAFIRDLEELGV</sequence>
<dbReference type="SUPFAM" id="SSF56112">
    <property type="entry name" value="Protein kinase-like (PK-like)"/>
    <property type="match status" value="1"/>
</dbReference>
<comment type="similarity">
    <text evidence="1">Belongs to the choline/ethanolamine kinase family.</text>
</comment>
<dbReference type="PANTHER" id="PTHR22603:SF93">
    <property type="entry name" value="RE24176P"/>
    <property type="match status" value="1"/>
</dbReference>
<evidence type="ECO:0000256" key="2">
    <source>
        <dbReference type="SAM" id="MobiDB-lite"/>
    </source>
</evidence>
<dbReference type="Gene3D" id="3.30.200.20">
    <property type="entry name" value="Phosphorylase Kinase, domain 1"/>
    <property type="match status" value="1"/>
</dbReference>
<dbReference type="EMBL" id="KN831982">
    <property type="protein sequence ID" value="KIO02364.1"/>
    <property type="molecule type" value="Genomic_DNA"/>
</dbReference>
<accession>A0A0C3P521</accession>
<reference evidence="4" key="2">
    <citation type="submission" date="2015-01" db="EMBL/GenBank/DDBJ databases">
        <title>Evolutionary Origins and Diversification of the Mycorrhizal Mutualists.</title>
        <authorList>
            <consortium name="DOE Joint Genome Institute"/>
            <consortium name="Mycorrhizal Genomics Consortium"/>
            <person name="Kohler A."/>
            <person name="Kuo A."/>
            <person name="Nagy L.G."/>
            <person name="Floudas D."/>
            <person name="Copeland A."/>
            <person name="Barry K.W."/>
            <person name="Cichocki N."/>
            <person name="Veneault-Fourrey C."/>
            <person name="LaButti K."/>
            <person name="Lindquist E.A."/>
            <person name="Lipzen A."/>
            <person name="Lundell T."/>
            <person name="Morin E."/>
            <person name="Murat C."/>
            <person name="Riley R."/>
            <person name="Ohm R."/>
            <person name="Sun H."/>
            <person name="Tunlid A."/>
            <person name="Henrissat B."/>
            <person name="Grigoriev I.V."/>
            <person name="Hibbett D.S."/>
            <person name="Martin F."/>
        </authorList>
    </citation>
    <scope>NUCLEOTIDE SEQUENCE [LARGE SCALE GENOMIC DNA]</scope>
    <source>
        <strain evidence="4">Marx 270</strain>
    </source>
</reference>
<dbReference type="CDD" id="cd05157">
    <property type="entry name" value="ETNK_euk"/>
    <property type="match status" value="1"/>
</dbReference>
<dbReference type="OrthoDB" id="10267235at2759"/>
<dbReference type="HOGENOM" id="CLU_012712_5_1_1"/>
<dbReference type="GO" id="GO:0004103">
    <property type="term" value="F:choline kinase activity"/>
    <property type="evidence" value="ECO:0007669"/>
    <property type="project" value="TreeGrafter"/>
</dbReference>
<name>A0A0C3P521_PISTI</name>
<dbReference type="GO" id="GO:0005737">
    <property type="term" value="C:cytoplasm"/>
    <property type="evidence" value="ECO:0007669"/>
    <property type="project" value="TreeGrafter"/>
</dbReference>
<dbReference type="GO" id="GO:0006646">
    <property type="term" value="P:phosphatidylethanolamine biosynthetic process"/>
    <property type="evidence" value="ECO:0007669"/>
    <property type="project" value="TreeGrafter"/>
</dbReference>
<protein>
    <recommendedName>
        <fullName evidence="5">Choline kinase N-terminal domain-containing protein</fullName>
    </recommendedName>
</protein>
<dbReference type="Pfam" id="PF01633">
    <property type="entry name" value="Choline_kinase"/>
    <property type="match status" value="1"/>
</dbReference>
<dbReference type="GO" id="GO:0004305">
    <property type="term" value="F:ethanolamine kinase activity"/>
    <property type="evidence" value="ECO:0007669"/>
    <property type="project" value="TreeGrafter"/>
</dbReference>
<evidence type="ECO:0000313" key="4">
    <source>
        <dbReference type="Proteomes" id="UP000054217"/>
    </source>
</evidence>
<dbReference type="AlphaFoldDB" id="A0A0C3P521"/>
<evidence type="ECO:0000256" key="1">
    <source>
        <dbReference type="ARBA" id="ARBA00038211"/>
    </source>
</evidence>
<reference evidence="3 4" key="1">
    <citation type="submission" date="2014-04" db="EMBL/GenBank/DDBJ databases">
        <authorList>
            <consortium name="DOE Joint Genome Institute"/>
            <person name="Kuo A."/>
            <person name="Kohler A."/>
            <person name="Costa M.D."/>
            <person name="Nagy L.G."/>
            <person name="Floudas D."/>
            <person name="Copeland A."/>
            <person name="Barry K.W."/>
            <person name="Cichocki N."/>
            <person name="Veneault-Fourrey C."/>
            <person name="LaButti K."/>
            <person name="Lindquist E.A."/>
            <person name="Lipzen A."/>
            <person name="Lundell T."/>
            <person name="Morin E."/>
            <person name="Murat C."/>
            <person name="Sun H."/>
            <person name="Tunlid A."/>
            <person name="Henrissat B."/>
            <person name="Grigoriev I.V."/>
            <person name="Hibbett D.S."/>
            <person name="Martin F."/>
            <person name="Nordberg H.P."/>
            <person name="Cantor M.N."/>
            <person name="Hua S.X."/>
        </authorList>
    </citation>
    <scope>NUCLEOTIDE SEQUENCE [LARGE SCALE GENOMIC DNA]</scope>
    <source>
        <strain evidence="3 4">Marx 270</strain>
    </source>
</reference>
<dbReference type="PANTHER" id="PTHR22603">
    <property type="entry name" value="CHOLINE/ETHANOALAMINE KINASE"/>
    <property type="match status" value="1"/>
</dbReference>
<dbReference type="FunCoup" id="A0A0C3P521">
    <property type="interactions" value="353"/>
</dbReference>
<feature type="region of interest" description="Disordered" evidence="2">
    <location>
        <begin position="1"/>
        <end position="29"/>
    </location>
</feature>
<evidence type="ECO:0000313" key="3">
    <source>
        <dbReference type="EMBL" id="KIO02364.1"/>
    </source>
</evidence>
<dbReference type="Proteomes" id="UP000054217">
    <property type="component" value="Unassembled WGS sequence"/>
</dbReference>
<organism evidence="3 4">
    <name type="scientific">Pisolithus tinctorius Marx 270</name>
    <dbReference type="NCBI Taxonomy" id="870435"/>
    <lineage>
        <taxon>Eukaryota</taxon>
        <taxon>Fungi</taxon>
        <taxon>Dikarya</taxon>
        <taxon>Basidiomycota</taxon>
        <taxon>Agaricomycotina</taxon>
        <taxon>Agaricomycetes</taxon>
        <taxon>Agaricomycetidae</taxon>
        <taxon>Boletales</taxon>
        <taxon>Sclerodermatineae</taxon>
        <taxon>Pisolithaceae</taxon>
        <taxon>Pisolithus</taxon>
    </lineage>
</organism>
<gene>
    <name evidence="3" type="ORF">M404DRAFT_147954</name>
</gene>
<proteinExistence type="inferred from homology"/>
<dbReference type="InterPro" id="IPR011009">
    <property type="entry name" value="Kinase-like_dom_sf"/>
</dbReference>
<keyword evidence="4" id="KW-1185">Reference proteome</keyword>
<dbReference type="STRING" id="870435.A0A0C3P521"/>
<feature type="compositionally biased region" description="Polar residues" evidence="2">
    <location>
        <begin position="20"/>
        <end position="29"/>
    </location>
</feature>
<evidence type="ECO:0008006" key="5">
    <source>
        <dbReference type="Google" id="ProtNLM"/>
    </source>
</evidence>